<dbReference type="EMBL" id="JAKNAX010000146">
    <property type="protein sequence ID" value="MDE1348458.1"/>
    <property type="molecule type" value="Genomic_DNA"/>
</dbReference>
<reference evidence="1" key="1">
    <citation type="submission" date="2022-02" db="EMBL/GenBank/DDBJ databases">
        <title>Emergence and expansion in Europe of a Vibrio aestuarianus clonal complex pathogenic for oysters.</title>
        <authorList>
            <person name="Mesnil A."/>
            <person name="Travers M.-A."/>
        </authorList>
    </citation>
    <scope>NUCLEOTIDE SEQUENCE</scope>
    <source>
        <strain evidence="1">19_064_15T1</strain>
    </source>
</reference>
<comment type="caution">
    <text evidence="1">The sequence shown here is derived from an EMBL/GenBank/DDBJ whole genome shotgun (WGS) entry which is preliminary data.</text>
</comment>
<evidence type="ECO:0000313" key="2">
    <source>
        <dbReference type="Proteomes" id="UP001140978"/>
    </source>
</evidence>
<protein>
    <submittedName>
        <fullName evidence="1">Uncharacterized protein</fullName>
    </submittedName>
</protein>
<dbReference type="Proteomes" id="UP001140978">
    <property type="component" value="Unassembled WGS sequence"/>
</dbReference>
<dbReference type="AlphaFoldDB" id="A0A9X4FC89"/>
<name>A0A9X4FC89_9VIBR</name>
<gene>
    <name evidence="1" type="ORF">L9X51_19055</name>
</gene>
<proteinExistence type="predicted"/>
<organism evidence="1 2">
    <name type="scientific">Vibrio aestuarianus</name>
    <dbReference type="NCBI Taxonomy" id="28171"/>
    <lineage>
        <taxon>Bacteria</taxon>
        <taxon>Pseudomonadati</taxon>
        <taxon>Pseudomonadota</taxon>
        <taxon>Gammaproteobacteria</taxon>
        <taxon>Vibrionales</taxon>
        <taxon>Vibrionaceae</taxon>
        <taxon>Vibrio</taxon>
    </lineage>
</organism>
<dbReference type="RefSeq" id="WP_274676379.1">
    <property type="nucleotide sequence ID" value="NZ_JAKNAX010000146.1"/>
</dbReference>
<accession>A0A9X4FC89</accession>
<sequence length="333" mass="37886">MTKSYVAFYPSKPYWAIAPLNVDDHQVQANFTELMSEIVFGHQHEEFELAICRDGRIMISLNDDKRTLDPNFEEIVDRWGVYLSYLNAFYLVLDSSITQTSRVSLFSLHEVTNRDAFSTTVEGSEVKSEIISTESIASTYQMARYLSSYRQGIPLSIDTRISNRRTVSADTLKLAVSNFEVLFAFPGLEKSIASISKSISEYKIGNYDTSIVLAWFCIERLLSNKWAEYLLSFNQEHSESKRVNSERLKKLTDRDYTISIIINMLELGGIIPFSLYKNLEKIRVARNKIAHSDPKYKSSIEDSSLAIKISLELVGRFYGLGLKPSLSLQVSGI</sequence>
<evidence type="ECO:0000313" key="1">
    <source>
        <dbReference type="EMBL" id="MDE1348458.1"/>
    </source>
</evidence>